<feature type="transmembrane region" description="Helical" evidence="2">
    <location>
        <begin position="112"/>
        <end position="130"/>
    </location>
</feature>
<dbReference type="EMBL" id="CAUJNA010002335">
    <property type="protein sequence ID" value="CAJ1392425.1"/>
    <property type="molecule type" value="Genomic_DNA"/>
</dbReference>
<reference evidence="3" key="1">
    <citation type="submission" date="2023-08" db="EMBL/GenBank/DDBJ databases">
        <authorList>
            <person name="Chen Y."/>
            <person name="Shah S."/>
            <person name="Dougan E. K."/>
            <person name="Thang M."/>
            <person name="Chan C."/>
        </authorList>
    </citation>
    <scope>NUCLEOTIDE SEQUENCE</scope>
</reference>
<evidence type="ECO:0000256" key="2">
    <source>
        <dbReference type="SAM" id="Phobius"/>
    </source>
</evidence>
<name>A0AA36N6L1_9DINO</name>
<organism evidence="3 4">
    <name type="scientific">Effrenium voratum</name>
    <dbReference type="NCBI Taxonomy" id="2562239"/>
    <lineage>
        <taxon>Eukaryota</taxon>
        <taxon>Sar</taxon>
        <taxon>Alveolata</taxon>
        <taxon>Dinophyceae</taxon>
        <taxon>Suessiales</taxon>
        <taxon>Symbiodiniaceae</taxon>
        <taxon>Effrenium</taxon>
    </lineage>
</organism>
<feature type="transmembrane region" description="Helical" evidence="2">
    <location>
        <begin position="329"/>
        <end position="348"/>
    </location>
</feature>
<dbReference type="Proteomes" id="UP001178507">
    <property type="component" value="Unassembled WGS sequence"/>
</dbReference>
<keyword evidence="4" id="KW-1185">Reference proteome</keyword>
<keyword evidence="1" id="KW-0813">Transport</keyword>
<evidence type="ECO:0000256" key="1">
    <source>
        <dbReference type="ARBA" id="ARBA00022448"/>
    </source>
</evidence>
<feature type="transmembrane region" description="Helical" evidence="2">
    <location>
        <begin position="275"/>
        <end position="293"/>
    </location>
</feature>
<dbReference type="PANTHER" id="PTHR36838">
    <property type="entry name" value="AUXIN EFFLUX CARRIER FAMILY PROTEIN"/>
    <property type="match status" value="1"/>
</dbReference>
<protein>
    <submittedName>
        <fullName evidence="3">Uncharacterized protein</fullName>
    </submittedName>
</protein>
<feature type="transmembrane region" description="Helical" evidence="2">
    <location>
        <begin position="78"/>
        <end position="100"/>
    </location>
</feature>
<accession>A0AA36N6L1</accession>
<dbReference type="PANTHER" id="PTHR36838:SF3">
    <property type="entry name" value="TRANSPORTER AUXIN EFFLUX CARRIER EC FAMILY"/>
    <property type="match status" value="1"/>
</dbReference>
<dbReference type="AlphaFoldDB" id="A0AA36N6L1"/>
<feature type="transmembrane region" description="Helical" evidence="2">
    <location>
        <begin position="49"/>
        <end position="72"/>
    </location>
</feature>
<proteinExistence type="predicted"/>
<sequence length="380" mass="41121">MSAASEEELQFLQELPIVIRDSMDVISNLLVVLLCFVLRKSALIKDEHLPGIAAMTFKVCLPALVLTVLWSANLRAELFQAIGWSALVSAAWILLVTLLVQLPIFPMAERGFMAMATSGVGIAYVIPVVLGSEKFSPDDVGFAAMFDVGGNMLVGICYYGVMNSIYASANPTALKDTKDEEAPATPPAGTIAMVSELPVRTTSEPPTAHRWEAVALSEATEVTSTSRELLRRCQELSIRLFTNPLICALFGGVMLNLCQVPLYPVPVQALRALSGAFPPLLYAFLGATLKFKLGRKSYGMVGRALFFRLCLCLSMFSLIKYVLPLEDPMSSVLALTTVCPMASTFLMYAIQSGYAEEAAITYSLAAILSIVILKLLVTIV</sequence>
<keyword evidence="2" id="KW-0472">Membrane</keyword>
<feature type="transmembrane region" description="Helical" evidence="2">
    <location>
        <begin position="360"/>
        <end position="379"/>
    </location>
</feature>
<gene>
    <name evidence="3" type="ORF">EVOR1521_LOCUS17517</name>
</gene>
<feature type="transmembrane region" description="Helical" evidence="2">
    <location>
        <begin position="305"/>
        <end position="323"/>
    </location>
</feature>
<comment type="caution">
    <text evidence="3">The sequence shown here is derived from an EMBL/GenBank/DDBJ whole genome shotgun (WGS) entry which is preliminary data.</text>
</comment>
<feature type="transmembrane region" description="Helical" evidence="2">
    <location>
        <begin position="236"/>
        <end position="255"/>
    </location>
</feature>
<evidence type="ECO:0000313" key="3">
    <source>
        <dbReference type="EMBL" id="CAJ1392425.1"/>
    </source>
</evidence>
<evidence type="ECO:0000313" key="4">
    <source>
        <dbReference type="Proteomes" id="UP001178507"/>
    </source>
</evidence>
<feature type="transmembrane region" description="Helical" evidence="2">
    <location>
        <begin position="17"/>
        <end position="37"/>
    </location>
</feature>
<keyword evidence="2" id="KW-0812">Transmembrane</keyword>
<keyword evidence="2" id="KW-1133">Transmembrane helix</keyword>
<feature type="transmembrane region" description="Helical" evidence="2">
    <location>
        <begin position="142"/>
        <end position="161"/>
    </location>
</feature>